<dbReference type="AlphaFoldDB" id="A0A927RA87"/>
<protein>
    <submittedName>
        <fullName evidence="1">Uncharacterized protein</fullName>
    </submittedName>
</protein>
<dbReference type="RefSeq" id="WP_192752424.1">
    <property type="nucleotide sequence ID" value="NZ_BAABJL010000172.1"/>
</dbReference>
<name>A0A927RA87_9ACTN</name>
<evidence type="ECO:0000313" key="2">
    <source>
        <dbReference type="Proteomes" id="UP000638648"/>
    </source>
</evidence>
<dbReference type="EMBL" id="JADBEM010000001">
    <property type="protein sequence ID" value="MBE1608702.1"/>
    <property type="molecule type" value="Genomic_DNA"/>
</dbReference>
<sequence length="82" mass="9386">MQLLDLTLVRADGQRFPTIRVFSDQKSGPLLRAYLEVLARAQDDKKGRNDWLAEYRLEVALPNRPDPEFVFAAIGDEQGKVR</sequence>
<comment type="caution">
    <text evidence="1">The sequence shown here is derived from an EMBL/GenBank/DDBJ whole genome shotgun (WGS) entry which is preliminary data.</text>
</comment>
<reference evidence="1" key="1">
    <citation type="submission" date="2020-10" db="EMBL/GenBank/DDBJ databases">
        <title>Sequencing the genomes of 1000 actinobacteria strains.</title>
        <authorList>
            <person name="Klenk H.-P."/>
        </authorList>
    </citation>
    <scope>NUCLEOTIDE SEQUENCE</scope>
    <source>
        <strain evidence="1">DSM 45354</strain>
    </source>
</reference>
<dbReference type="Proteomes" id="UP000638648">
    <property type="component" value="Unassembled WGS sequence"/>
</dbReference>
<accession>A0A927RA87</accession>
<keyword evidence="2" id="KW-1185">Reference proteome</keyword>
<gene>
    <name evidence="1" type="ORF">HEB94_005550</name>
</gene>
<proteinExistence type="predicted"/>
<evidence type="ECO:0000313" key="1">
    <source>
        <dbReference type="EMBL" id="MBE1608702.1"/>
    </source>
</evidence>
<organism evidence="1 2">
    <name type="scientific">Actinopolymorpha pittospori</name>
    <dbReference type="NCBI Taxonomy" id="648752"/>
    <lineage>
        <taxon>Bacteria</taxon>
        <taxon>Bacillati</taxon>
        <taxon>Actinomycetota</taxon>
        <taxon>Actinomycetes</taxon>
        <taxon>Propionibacteriales</taxon>
        <taxon>Actinopolymorphaceae</taxon>
        <taxon>Actinopolymorpha</taxon>
    </lineage>
</organism>